<organism evidence="1">
    <name type="scientific">Anguilla anguilla</name>
    <name type="common">European freshwater eel</name>
    <name type="synonym">Muraena anguilla</name>
    <dbReference type="NCBI Taxonomy" id="7936"/>
    <lineage>
        <taxon>Eukaryota</taxon>
        <taxon>Metazoa</taxon>
        <taxon>Chordata</taxon>
        <taxon>Craniata</taxon>
        <taxon>Vertebrata</taxon>
        <taxon>Euteleostomi</taxon>
        <taxon>Actinopterygii</taxon>
        <taxon>Neopterygii</taxon>
        <taxon>Teleostei</taxon>
        <taxon>Anguilliformes</taxon>
        <taxon>Anguillidae</taxon>
        <taxon>Anguilla</taxon>
    </lineage>
</organism>
<sequence length="32" mass="3674">MHIGPIHPVTVLPTLSKVSTHTFKVFLEFLKR</sequence>
<proteinExistence type="predicted"/>
<reference evidence="1" key="1">
    <citation type="submission" date="2014-11" db="EMBL/GenBank/DDBJ databases">
        <authorList>
            <person name="Amaro Gonzalez C."/>
        </authorList>
    </citation>
    <scope>NUCLEOTIDE SEQUENCE</scope>
</reference>
<dbReference type="EMBL" id="GBXM01023948">
    <property type="protein sequence ID" value="JAH84629.1"/>
    <property type="molecule type" value="Transcribed_RNA"/>
</dbReference>
<evidence type="ECO:0000313" key="1">
    <source>
        <dbReference type="EMBL" id="JAH84629.1"/>
    </source>
</evidence>
<accession>A0A0E9W2K3</accession>
<dbReference type="AlphaFoldDB" id="A0A0E9W2K3"/>
<protein>
    <submittedName>
        <fullName evidence="1">Uncharacterized protein</fullName>
    </submittedName>
</protein>
<name>A0A0E9W2K3_ANGAN</name>
<reference evidence="1" key="2">
    <citation type="journal article" date="2015" name="Fish Shellfish Immunol.">
        <title>Early steps in the European eel (Anguilla anguilla)-Vibrio vulnificus interaction in the gills: Role of the RtxA13 toxin.</title>
        <authorList>
            <person name="Callol A."/>
            <person name="Pajuelo D."/>
            <person name="Ebbesson L."/>
            <person name="Teles M."/>
            <person name="MacKenzie S."/>
            <person name="Amaro C."/>
        </authorList>
    </citation>
    <scope>NUCLEOTIDE SEQUENCE</scope>
</reference>